<sequence>MRCMQIALLCVQENSGDRPSMLKFDSMFKNDGAVISTPKVPGFSSKKKEHEEETSDSGIKYSSINDVTVSQLTPR</sequence>
<proteinExistence type="predicted"/>
<dbReference type="AlphaFoldDB" id="A0A4P1R2S0"/>
<evidence type="ECO:0008006" key="4">
    <source>
        <dbReference type="Google" id="ProtNLM"/>
    </source>
</evidence>
<organism evidence="2 3">
    <name type="scientific">Lupinus angustifolius</name>
    <name type="common">Narrow-leaved blue lupine</name>
    <dbReference type="NCBI Taxonomy" id="3871"/>
    <lineage>
        <taxon>Eukaryota</taxon>
        <taxon>Viridiplantae</taxon>
        <taxon>Streptophyta</taxon>
        <taxon>Embryophyta</taxon>
        <taxon>Tracheophyta</taxon>
        <taxon>Spermatophyta</taxon>
        <taxon>Magnoliopsida</taxon>
        <taxon>eudicotyledons</taxon>
        <taxon>Gunneridae</taxon>
        <taxon>Pentapetalae</taxon>
        <taxon>rosids</taxon>
        <taxon>fabids</taxon>
        <taxon>Fabales</taxon>
        <taxon>Fabaceae</taxon>
        <taxon>Papilionoideae</taxon>
        <taxon>50 kb inversion clade</taxon>
        <taxon>genistoids sensu lato</taxon>
        <taxon>core genistoids</taxon>
        <taxon>Genisteae</taxon>
        <taxon>Lupinus</taxon>
    </lineage>
</organism>
<feature type="region of interest" description="Disordered" evidence="1">
    <location>
        <begin position="39"/>
        <end position="60"/>
    </location>
</feature>
<keyword evidence="3" id="KW-1185">Reference proteome</keyword>
<evidence type="ECO:0000313" key="2">
    <source>
        <dbReference type="EMBL" id="OIV99863.1"/>
    </source>
</evidence>
<evidence type="ECO:0000313" key="3">
    <source>
        <dbReference type="Proteomes" id="UP000188354"/>
    </source>
</evidence>
<accession>A0A4P1R2S0</accession>
<dbReference type="Gramene" id="OIV99863">
    <property type="protein sequence ID" value="OIV99863"/>
    <property type="gene ID" value="TanjilG_26201"/>
</dbReference>
<gene>
    <name evidence="2" type="ORF">TanjilG_26201</name>
</gene>
<dbReference type="Proteomes" id="UP000188354">
    <property type="component" value="Chromosome LG12"/>
</dbReference>
<dbReference type="EMBL" id="CM007372">
    <property type="protein sequence ID" value="OIV99863.1"/>
    <property type="molecule type" value="Genomic_DNA"/>
</dbReference>
<reference evidence="2 3" key="1">
    <citation type="journal article" date="2017" name="Plant Biotechnol. J.">
        <title>A comprehensive draft genome sequence for lupin (Lupinus angustifolius), an emerging health food: insights into plant-microbe interactions and legume evolution.</title>
        <authorList>
            <person name="Hane J.K."/>
            <person name="Ming Y."/>
            <person name="Kamphuis L.G."/>
            <person name="Nelson M.N."/>
            <person name="Garg G."/>
            <person name="Atkins C.A."/>
            <person name="Bayer P.E."/>
            <person name="Bravo A."/>
            <person name="Bringans S."/>
            <person name="Cannon S."/>
            <person name="Edwards D."/>
            <person name="Foley R."/>
            <person name="Gao L.L."/>
            <person name="Harrison M.J."/>
            <person name="Huang W."/>
            <person name="Hurgobin B."/>
            <person name="Li S."/>
            <person name="Liu C.W."/>
            <person name="McGrath A."/>
            <person name="Morahan G."/>
            <person name="Murray J."/>
            <person name="Weller J."/>
            <person name="Jian J."/>
            <person name="Singh K.B."/>
        </authorList>
    </citation>
    <scope>NUCLEOTIDE SEQUENCE [LARGE SCALE GENOMIC DNA]</scope>
    <source>
        <strain evidence="3">cv. Tanjil</strain>
        <tissue evidence="2">Whole plant</tissue>
    </source>
</reference>
<dbReference type="STRING" id="3871.A0A4P1R2S0"/>
<name>A0A4P1R2S0_LUPAN</name>
<evidence type="ECO:0000256" key="1">
    <source>
        <dbReference type="SAM" id="MobiDB-lite"/>
    </source>
</evidence>
<protein>
    <recommendedName>
        <fullName evidence="4">S-locus receptor kinase C-terminal domain-containing protein</fullName>
    </recommendedName>
</protein>